<evidence type="ECO:0000313" key="3">
    <source>
        <dbReference type="Proteomes" id="UP000199182"/>
    </source>
</evidence>
<feature type="region of interest" description="Disordered" evidence="1">
    <location>
        <begin position="1"/>
        <end position="45"/>
    </location>
</feature>
<accession>A0A1H0H7X4</accession>
<feature type="compositionally biased region" description="Basic and acidic residues" evidence="1">
    <location>
        <begin position="1"/>
        <end position="10"/>
    </location>
</feature>
<keyword evidence="3" id="KW-1185">Reference proteome</keyword>
<evidence type="ECO:0000256" key="1">
    <source>
        <dbReference type="SAM" id="MobiDB-lite"/>
    </source>
</evidence>
<protein>
    <submittedName>
        <fullName evidence="2">Uncharacterized protein</fullName>
    </submittedName>
</protein>
<dbReference type="RefSeq" id="WP_143008138.1">
    <property type="nucleotide sequence ID" value="NZ_FNID01000063.1"/>
</dbReference>
<feature type="compositionally biased region" description="Low complexity" evidence="1">
    <location>
        <begin position="30"/>
        <end position="45"/>
    </location>
</feature>
<reference evidence="2 3" key="1">
    <citation type="submission" date="2016-10" db="EMBL/GenBank/DDBJ databases">
        <authorList>
            <person name="de Groot N.N."/>
        </authorList>
    </citation>
    <scope>NUCLEOTIDE SEQUENCE [LARGE SCALE GENOMIC DNA]</scope>
    <source>
        <strain evidence="2 3">CGMCC 1.5012</strain>
    </source>
</reference>
<sequence length="190" mass="21160">MQTECTKDTKAVQSKGQKAEAVSTVQSMTSEAVPSAGASSGSNSTGLDKCISTAILTKWGAQNQQEAFYTEAHLVLDTRVEGEKTTVYLLEQFYRFSFENDRFVVTSGHSSPVVMVFTRNDDDTFTLLDYHAPIEQTLEKEFSQNAIEKFRALSEEQLKPLQEKVKLDAESFLKGAGYDESTVIDINFSR</sequence>
<dbReference type="EMBL" id="FNID01000063">
    <property type="protein sequence ID" value="SDO15235.1"/>
    <property type="molecule type" value="Genomic_DNA"/>
</dbReference>
<dbReference type="Proteomes" id="UP000199182">
    <property type="component" value="Unassembled WGS sequence"/>
</dbReference>
<dbReference type="AlphaFoldDB" id="A0A1H0H7X4"/>
<organism evidence="2 3">
    <name type="scientific">Acetanaerobacterium elongatum</name>
    <dbReference type="NCBI Taxonomy" id="258515"/>
    <lineage>
        <taxon>Bacteria</taxon>
        <taxon>Bacillati</taxon>
        <taxon>Bacillota</taxon>
        <taxon>Clostridia</taxon>
        <taxon>Eubacteriales</taxon>
        <taxon>Oscillospiraceae</taxon>
        <taxon>Acetanaerobacterium</taxon>
    </lineage>
</organism>
<gene>
    <name evidence="2" type="ORF">SAMN05192585_1634</name>
</gene>
<name>A0A1H0H7X4_9FIRM</name>
<dbReference type="OrthoDB" id="9762883at2"/>
<proteinExistence type="predicted"/>
<evidence type="ECO:0000313" key="2">
    <source>
        <dbReference type="EMBL" id="SDO15235.1"/>
    </source>
</evidence>